<reference evidence="2 3" key="1">
    <citation type="journal article" date="2019" name="Int. J. Syst. Evol. Microbiol.">
        <title>The Global Catalogue of Microorganisms (GCM) 10K type strain sequencing project: providing services to taxonomists for standard genome sequencing and annotation.</title>
        <authorList>
            <consortium name="The Broad Institute Genomics Platform"/>
            <consortium name="The Broad Institute Genome Sequencing Center for Infectious Disease"/>
            <person name="Wu L."/>
            <person name="Ma J."/>
        </authorList>
    </citation>
    <scope>NUCLEOTIDE SEQUENCE [LARGE SCALE GENOMIC DNA]</scope>
    <source>
        <strain evidence="2 3">JCM 16013</strain>
    </source>
</reference>
<dbReference type="SUPFAM" id="SSF56601">
    <property type="entry name" value="beta-lactamase/transpeptidase-like"/>
    <property type="match status" value="1"/>
</dbReference>
<dbReference type="Gene3D" id="3.40.710.10">
    <property type="entry name" value="DD-peptidase/beta-lactamase superfamily"/>
    <property type="match status" value="1"/>
</dbReference>
<dbReference type="Proteomes" id="UP001499854">
    <property type="component" value="Unassembled WGS sequence"/>
</dbReference>
<evidence type="ECO:0000259" key="1">
    <source>
        <dbReference type="Pfam" id="PF00144"/>
    </source>
</evidence>
<protein>
    <recommendedName>
        <fullName evidence="1">Beta-lactamase-related domain-containing protein</fullName>
    </recommendedName>
</protein>
<name>A0ABN2QF62_9ACTN</name>
<accession>A0ABN2QF62</accession>
<keyword evidence="3" id="KW-1185">Reference proteome</keyword>
<dbReference type="InterPro" id="IPR012338">
    <property type="entry name" value="Beta-lactam/transpept-like"/>
</dbReference>
<dbReference type="InterPro" id="IPR001466">
    <property type="entry name" value="Beta-lactam-related"/>
</dbReference>
<comment type="caution">
    <text evidence="2">The sequence shown here is derived from an EMBL/GenBank/DDBJ whole genome shotgun (WGS) entry which is preliminary data.</text>
</comment>
<sequence>MTDRTTSWPDRLADLANEHGIVGASLAVLHRGEIVVEAAAGVTNLATGVEVTTETLFQIGSITKVWVATMVMALVDEGVLDLDAPVVSMLPALRLKTDELTAGVTIRHLLTHTSGIDGDLFIDTGRGDDCVEKYVALLADAAVVHPLGATMSYCNAGYILLGRVLEVVTGVQWDELMRERLFRPLGLTHTVTLPEEALLFRTAAGHESQHGEPLKVVPRWSLMRSTGPAGLICSTPREVLTFAKLHLDGGTTAEGIKILSPESVAAMQRRQVELPDHYRATGWGLGWMLDEWDGTPVVGHNGATIGQNAFLSILPEHGLAICLVTNGGDMRTFRGAVFGEIARELAGVTMKAAPMPAAEPPPFDPADFVGVYEKAGTRIEIVDNEGVLSAVFTSTGELADLSPDPEICEMRPLGPDAFVIQWPGEAGWMPMTFYQLPDGTSCLYCSVRSIPKVG</sequence>
<organism evidence="2 3">
    <name type="scientific">Catenulispora subtropica</name>
    <dbReference type="NCBI Taxonomy" id="450798"/>
    <lineage>
        <taxon>Bacteria</taxon>
        <taxon>Bacillati</taxon>
        <taxon>Actinomycetota</taxon>
        <taxon>Actinomycetes</taxon>
        <taxon>Catenulisporales</taxon>
        <taxon>Catenulisporaceae</taxon>
        <taxon>Catenulispora</taxon>
    </lineage>
</organism>
<proteinExistence type="predicted"/>
<dbReference type="InterPro" id="IPR050491">
    <property type="entry name" value="AmpC-like"/>
</dbReference>
<dbReference type="Pfam" id="PF00144">
    <property type="entry name" value="Beta-lactamase"/>
    <property type="match status" value="1"/>
</dbReference>
<evidence type="ECO:0000313" key="3">
    <source>
        <dbReference type="Proteomes" id="UP001499854"/>
    </source>
</evidence>
<dbReference type="PANTHER" id="PTHR46825:SF9">
    <property type="entry name" value="BETA-LACTAMASE-RELATED DOMAIN-CONTAINING PROTEIN"/>
    <property type="match status" value="1"/>
</dbReference>
<dbReference type="PANTHER" id="PTHR46825">
    <property type="entry name" value="D-ALANYL-D-ALANINE-CARBOXYPEPTIDASE/ENDOPEPTIDASE AMPH"/>
    <property type="match status" value="1"/>
</dbReference>
<gene>
    <name evidence="2" type="ORF">GCM10009838_02830</name>
</gene>
<dbReference type="RefSeq" id="WP_344655019.1">
    <property type="nucleotide sequence ID" value="NZ_BAAAQM010000001.1"/>
</dbReference>
<dbReference type="EMBL" id="BAAAQM010000001">
    <property type="protein sequence ID" value="GAA1951139.1"/>
    <property type="molecule type" value="Genomic_DNA"/>
</dbReference>
<evidence type="ECO:0000313" key="2">
    <source>
        <dbReference type="EMBL" id="GAA1951139.1"/>
    </source>
</evidence>
<feature type="domain" description="Beta-lactamase-related" evidence="1">
    <location>
        <begin position="13"/>
        <end position="329"/>
    </location>
</feature>